<evidence type="ECO:0000256" key="1">
    <source>
        <dbReference type="SAM" id="Coils"/>
    </source>
</evidence>
<accession>A0A8D9UGT1</accession>
<organism evidence="2">
    <name type="scientific">Podoviridae sp. ct5O42</name>
    <dbReference type="NCBI Taxonomy" id="2826084"/>
    <lineage>
        <taxon>Viruses</taxon>
        <taxon>Duplodnaviria</taxon>
        <taxon>Heunggongvirae</taxon>
        <taxon>Uroviricota</taxon>
        <taxon>Caudoviricetes</taxon>
    </lineage>
</organism>
<dbReference type="Gene3D" id="1.20.5.340">
    <property type="match status" value="1"/>
</dbReference>
<sequence length="122" mass="13376">MIVFPESINELPRENPSEALDITENYIKYMCQRIDWAMGNVTKNVSKAGVSNAEMYILLTALQNTVSALQSTVNSQGASISALMQSVTILGNDYTALEQRVTALGNDYTALEQRVAALENKT</sequence>
<evidence type="ECO:0000313" key="2">
    <source>
        <dbReference type="EMBL" id="DAD55317.1"/>
    </source>
</evidence>
<reference evidence="2" key="1">
    <citation type="journal article" date="2021" name="Proc. Natl. Acad. Sci. U.S.A.">
        <title>A Catalog of Tens of Thousands of Viruses from Human Metagenomes Reveals Hidden Associations with Chronic Diseases.</title>
        <authorList>
            <person name="Tisza M.J."/>
            <person name="Buck C.B."/>
        </authorList>
    </citation>
    <scope>NUCLEOTIDE SEQUENCE</scope>
    <source>
        <strain evidence="2">Ct5O42</strain>
    </source>
</reference>
<name>A0A8D9UGT1_9CAUD</name>
<dbReference type="EMBL" id="BK014723">
    <property type="protein sequence ID" value="DAD55317.1"/>
    <property type="molecule type" value="Genomic_DNA"/>
</dbReference>
<proteinExistence type="predicted"/>
<feature type="coiled-coil region" evidence="1">
    <location>
        <begin position="94"/>
        <end position="121"/>
    </location>
</feature>
<keyword evidence="1" id="KW-0175">Coiled coil</keyword>
<protein>
    <submittedName>
        <fullName evidence="2">Sigma C capsid protein</fullName>
    </submittedName>
</protein>